<keyword evidence="4 6" id="KW-0862">Zinc</keyword>
<keyword evidence="5 6" id="KW-0482">Metalloprotease</keyword>
<proteinExistence type="inferred from homology"/>
<dbReference type="PANTHER" id="PTHR34978">
    <property type="entry name" value="POSSIBLE SENSOR-TRANSDUCER PROTEIN BLAR"/>
    <property type="match status" value="1"/>
</dbReference>
<name>A0ABT6M1S7_9ACTN</name>
<dbReference type="CDD" id="cd07326">
    <property type="entry name" value="M56_BlaR1_MecR1_like"/>
    <property type="match status" value="1"/>
</dbReference>
<keyword evidence="7" id="KW-0812">Transmembrane</keyword>
<dbReference type="Proteomes" id="UP001160499">
    <property type="component" value="Unassembled WGS sequence"/>
</dbReference>
<comment type="cofactor">
    <cofactor evidence="6">
        <name>Zn(2+)</name>
        <dbReference type="ChEBI" id="CHEBI:29105"/>
    </cofactor>
    <text evidence="6">Binds 1 zinc ion per subunit.</text>
</comment>
<evidence type="ECO:0000313" key="9">
    <source>
        <dbReference type="EMBL" id="MDH6222515.1"/>
    </source>
</evidence>
<evidence type="ECO:0000259" key="8">
    <source>
        <dbReference type="Pfam" id="PF01435"/>
    </source>
</evidence>
<comment type="similarity">
    <text evidence="6">Belongs to the peptidase M48 family.</text>
</comment>
<dbReference type="EMBL" id="JARXVH010000035">
    <property type="protein sequence ID" value="MDH6222515.1"/>
    <property type="molecule type" value="Genomic_DNA"/>
</dbReference>
<evidence type="ECO:0000256" key="4">
    <source>
        <dbReference type="ARBA" id="ARBA00022833"/>
    </source>
</evidence>
<feature type="transmembrane region" description="Helical" evidence="7">
    <location>
        <begin position="35"/>
        <end position="55"/>
    </location>
</feature>
<accession>A0ABT6M1S7</accession>
<feature type="domain" description="Peptidase M48" evidence="8">
    <location>
        <begin position="138"/>
        <end position="201"/>
    </location>
</feature>
<keyword evidence="1 6" id="KW-0645">Protease</keyword>
<keyword evidence="7" id="KW-1133">Transmembrane helix</keyword>
<feature type="transmembrane region" description="Helical" evidence="7">
    <location>
        <begin position="279"/>
        <end position="301"/>
    </location>
</feature>
<organism evidence="9 10">
    <name type="scientific">Streptomyces pseudovenezuelae</name>
    <dbReference type="NCBI Taxonomy" id="67350"/>
    <lineage>
        <taxon>Bacteria</taxon>
        <taxon>Bacillati</taxon>
        <taxon>Actinomycetota</taxon>
        <taxon>Actinomycetes</taxon>
        <taxon>Kitasatosporales</taxon>
        <taxon>Streptomycetaceae</taxon>
        <taxon>Streptomyces</taxon>
        <taxon>Streptomyces aurantiacus group</taxon>
    </lineage>
</organism>
<evidence type="ECO:0000313" key="10">
    <source>
        <dbReference type="Proteomes" id="UP001160499"/>
    </source>
</evidence>
<evidence type="ECO:0000256" key="1">
    <source>
        <dbReference type="ARBA" id="ARBA00022670"/>
    </source>
</evidence>
<keyword evidence="3 6" id="KW-0378">Hydrolase</keyword>
<protein>
    <submittedName>
        <fullName evidence="9">Zn-dependent protease with chaperone function</fullName>
    </submittedName>
</protein>
<keyword evidence="2" id="KW-0479">Metal-binding</keyword>
<dbReference type="RefSeq" id="WP_280883135.1">
    <property type="nucleotide sequence ID" value="NZ_JARXVH010000035.1"/>
</dbReference>
<evidence type="ECO:0000256" key="5">
    <source>
        <dbReference type="ARBA" id="ARBA00023049"/>
    </source>
</evidence>
<dbReference type="InterPro" id="IPR052173">
    <property type="entry name" value="Beta-lactam_resp_regulator"/>
</dbReference>
<dbReference type="InterPro" id="IPR001915">
    <property type="entry name" value="Peptidase_M48"/>
</dbReference>
<keyword evidence="7" id="KW-0472">Membrane</keyword>
<comment type="caution">
    <text evidence="9">The sequence shown here is derived from an EMBL/GenBank/DDBJ whole genome shotgun (WGS) entry which is preliminary data.</text>
</comment>
<gene>
    <name evidence="9" type="ORF">M2283_009866</name>
</gene>
<evidence type="ECO:0000256" key="7">
    <source>
        <dbReference type="SAM" id="Phobius"/>
    </source>
</evidence>
<sequence>MTRFALLIGCLVVCAVGVPRPLSRAAWPSRFPQSALAVWMVLVVTVSAAAVAAVLMTARHVLRHSAGGAVLRCCVEPLSSPALSRLVAIVCLAATGWGAAAVLRAAFVGGRALRRLRKGWRGHVAALDMLARPIPGLAALVLEHAAPAAYCVPTRGGRVVITSGALSRLTPGEGAAVVEHERAHLLGRHHLLTAVTTSLARAFPHVPLFGLARPAVARLIELAADDRASRHCRSDVVVGALRVLAAATGTPAAQRTDDGRIPERIHRLRRIPTTRSCQAMTAMAGFLAAIGPLPLITIWAWTGGC</sequence>
<evidence type="ECO:0000256" key="6">
    <source>
        <dbReference type="RuleBase" id="RU003983"/>
    </source>
</evidence>
<dbReference type="GO" id="GO:0008233">
    <property type="term" value="F:peptidase activity"/>
    <property type="evidence" value="ECO:0007669"/>
    <property type="project" value="UniProtKB-KW"/>
</dbReference>
<keyword evidence="10" id="KW-1185">Reference proteome</keyword>
<dbReference type="Pfam" id="PF01435">
    <property type="entry name" value="Peptidase_M48"/>
    <property type="match status" value="1"/>
</dbReference>
<evidence type="ECO:0000256" key="3">
    <source>
        <dbReference type="ARBA" id="ARBA00022801"/>
    </source>
</evidence>
<reference evidence="9 10" key="1">
    <citation type="submission" date="2023-04" db="EMBL/GenBank/DDBJ databases">
        <title>Forest soil microbial communities from Buena Vista Peninsula, Colon Province, Panama.</title>
        <authorList>
            <person name="Bouskill N."/>
        </authorList>
    </citation>
    <scope>NUCLEOTIDE SEQUENCE [LARGE SCALE GENOMIC DNA]</scope>
    <source>
        <strain evidence="9 10">GGS1</strain>
    </source>
</reference>
<dbReference type="Gene3D" id="3.30.2010.10">
    <property type="entry name" value="Metalloproteases ('zincins'), catalytic domain"/>
    <property type="match status" value="1"/>
</dbReference>
<evidence type="ECO:0000256" key="2">
    <source>
        <dbReference type="ARBA" id="ARBA00022723"/>
    </source>
</evidence>
<dbReference type="PANTHER" id="PTHR34978:SF3">
    <property type="entry name" value="SLR0241 PROTEIN"/>
    <property type="match status" value="1"/>
</dbReference>
<dbReference type="GO" id="GO:0006508">
    <property type="term" value="P:proteolysis"/>
    <property type="evidence" value="ECO:0007669"/>
    <property type="project" value="UniProtKB-KW"/>
</dbReference>